<evidence type="ECO:0000313" key="1">
    <source>
        <dbReference type="EMBL" id="OGM09130.1"/>
    </source>
</evidence>
<gene>
    <name evidence="1" type="ORF">A2159_01710</name>
</gene>
<evidence type="ECO:0008006" key="3">
    <source>
        <dbReference type="Google" id="ProtNLM"/>
    </source>
</evidence>
<proteinExistence type="predicted"/>
<dbReference type="AlphaFoldDB" id="A0A1F7X217"/>
<dbReference type="EMBL" id="MGFP01000027">
    <property type="protein sequence ID" value="OGM09130.1"/>
    <property type="molecule type" value="Genomic_DNA"/>
</dbReference>
<reference evidence="1 2" key="1">
    <citation type="journal article" date="2016" name="Nat. Commun.">
        <title>Thousands of microbial genomes shed light on interconnected biogeochemical processes in an aquifer system.</title>
        <authorList>
            <person name="Anantharaman K."/>
            <person name="Brown C.T."/>
            <person name="Hug L.A."/>
            <person name="Sharon I."/>
            <person name="Castelle C.J."/>
            <person name="Probst A.J."/>
            <person name="Thomas B.C."/>
            <person name="Singh A."/>
            <person name="Wilkins M.J."/>
            <person name="Karaoz U."/>
            <person name="Brodie E.L."/>
            <person name="Williams K.H."/>
            <person name="Hubbard S.S."/>
            <person name="Banfield J.F."/>
        </authorList>
    </citation>
    <scope>NUCLEOTIDE SEQUENCE [LARGE SCALE GENOMIC DNA]</scope>
</reference>
<dbReference type="SUPFAM" id="SSF54523">
    <property type="entry name" value="Pili subunits"/>
    <property type="match status" value="1"/>
</dbReference>
<dbReference type="Proteomes" id="UP000179219">
    <property type="component" value="Unassembled WGS sequence"/>
</dbReference>
<dbReference type="Gene3D" id="3.30.700.10">
    <property type="entry name" value="Glycoprotein, Type 4 Pilin"/>
    <property type="match status" value="1"/>
</dbReference>
<evidence type="ECO:0000313" key="2">
    <source>
        <dbReference type="Proteomes" id="UP000179219"/>
    </source>
</evidence>
<protein>
    <recommendedName>
        <fullName evidence="3">Type II secretion system protein GspG C-terminal domain-containing protein</fullName>
    </recommendedName>
</protein>
<dbReference type="InterPro" id="IPR045584">
    <property type="entry name" value="Pilin-like"/>
</dbReference>
<comment type="caution">
    <text evidence="1">The sequence shown here is derived from an EMBL/GenBank/DDBJ whole genome shotgun (WGS) entry which is preliminary data.</text>
</comment>
<organism evidence="1 2">
    <name type="scientific">Candidatus Woesebacteria bacterium RBG_13_34_9</name>
    <dbReference type="NCBI Taxonomy" id="1802477"/>
    <lineage>
        <taxon>Bacteria</taxon>
        <taxon>Candidatus Woeseibacteriota</taxon>
    </lineage>
</organism>
<accession>A0A1F7X217</accession>
<sequence>MGILAGILLVSFPAAQKRARDAQRRSDIKQYQTSAEIYANKNNGNYPNTGGNFANFCTALGLTGSSCVDDPSGGSYEVNSSTSTYQIWATLEDAPGGVQMYYISCSNGLSGDNNSEPAGSCPL</sequence>
<name>A0A1F7X217_9BACT</name>